<proteinExistence type="predicted"/>
<evidence type="ECO:0000313" key="2">
    <source>
        <dbReference type="Proteomes" id="UP001501676"/>
    </source>
</evidence>
<name>A0ABP6T1W9_9ACTN</name>
<dbReference type="EMBL" id="BAAAYN010000029">
    <property type="protein sequence ID" value="GAA3390504.1"/>
    <property type="molecule type" value="Genomic_DNA"/>
</dbReference>
<accession>A0ABP6T1W9</accession>
<keyword evidence="2" id="KW-1185">Reference proteome</keyword>
<evidence type="ECO:0000313" key="1">
    <source>
        <dbReference type="EMBL" id="GAA3390504.1"/>
    </source>
</evidence>
<comment type="caution">
    <text evidence="1">The sequence shown here is derived from an EMBL/GenBank/DDBJ whole genome shotgun (WGS) entry which is preliminary data.</text>
</comment>
<sequence length="71" mass="7857">MLLRSDGWTVEIYQRQVAPDSLPEQRVRVKNLGFVAYDGTDLTRARLMLEDAGIDWADLEYVEDGGAAAAG</sequence>
<protein>
    <submittedName>
        <fullName evidence="1">Uncharacterized protein</fullName>
    </submittedName>
</protein>
<organism evidence="1 2">
    <name type="scientific">Cryptosporangium minutisporangium</name>
    <dbReference type="NCBI Taxonomy" id="113569"/>
    <lineage>
        <taxon>Bacteria</taxon>
        <taxon>Bacillati</taxon>
        <taxon>Actinomycetota</taxon>
        <taxon>Actinomycetes</taxon>
        <taxon>Cryptosporangiales</taxon>
        <taxon>Cryptosporangiaceae</taxon>
        <taxon>Cryptosporangium</taxon>
    </lineage>
</organism>
<reference evidence="2" key="1">
    <citation type="journal article" date="2019" name="Int. J. Syst. Evol. Microbiol.">
        <title>The Global Catalogue of Microorganisms (GCM) 10K type strain sequencing project: providing services to taxonomists for standard genome sequencing and annotation.</title>
        <authorList>
            <consortium name="The Broad Institute Genomics Platform"/>
            <consortium name="The Broad Institute Genome Sequencing Center for Infectious Disease"/>
            <person name="Wu L."/>
            <person name="Ma J."/>
        </authorList>
    </citation>
    <scope>NUCLEOTIDE SEQUENCE [LARGE SCALE GENOMIC DNA]</scope>
    <source>
        <strain evidence="2">JCM 9458</strain>
    </source>
</reference>
<dbReference type="Proteomes" id="UP001501676">
    <property type="component" value="Unassembled WGS sequence"/>
</dbReference>
<gene>
    <name evidence="1" type="ORF">GCM10020369_44700</name>
</gene>
<dbReference type="RefSeq" id="WP_345730122.1">
    <property type="nucleotide sequence ID" value="NZ_BAAAYN010000029.1"/>
</dbReference>